<name>A0A9X2RPX4_9ACTN</name>
<dbReference type="AlphaFoldDB" id="A0A9X2RPX4"/>
<dbReference type="RefSeq" id="WP_168092574.1">
    <property type="nucleotide sequence ID" value="NZ_JAATER010000082.1"/>
</dbReference>
<proteinExistence type="predicted"/>
<reference evidence="1" key="1">
    <citation type="submission" date="2022-06" db="EMBL/GenBank/DDBJ databases">
        <title>WGS of actinobacteria.</title>
        <authorList>
            <person name="Thawai C."/>
        </authorList>
    </citation>
    <scope>NUCLEOTIDE SEQUENCE</scope>
    <source>
        <strain evidence="1">AA8</strain>
    </source>
</reference>
<comment type="caution">
    <text evidence="1">The sequence shown here is derived from an EMBL/GenBank/DDBJ whole genome shotgun (WGS) entry which is preliminary data.</text>
</comment>
<sequence>MSDTDTVLGPLELIDGRWVVGDSRRPGGSWVEFRAEGLHQHAPASEGELIPWSRIMLGMGVTLGRGHPSRGNFTMLGLLGGRPAESRRR</sequence>
<accession>A0A9X2RPX4</accession>
<evidence type="ECO:0000313" key="1">
    <source>
        <dbReference type="EMBL" id="MCQ8771600.1"/>
    </source>
</evidence>
<dbReference type="Proteomes" id="UP001142374">
    <property type="component" value="Unassembled WGS sequence"/>
</dbReference>
<keyword evidence="2" id="KW-1185">Reference proteome</keyword>
<protein>
    <submittedName>
        <fullName evidence="1">Uncharacterized protein</fullName>
    </submittedName>
</protein>
<organism evidence="1 2">
    <name type="scientific">Streptomyces telluris</name>
    <dbReference type="NCBI Taxonomy" id="2720021"/>
    <lineage>
        <taxon>Bacteria</taxon>
        <taxon>Bacillati</taxon>
        <taxon>Actinomycetota</taxon>
        <taxon>Actinomycetes</taxon>
        <taxon>Kitasatosporales</taxon>
        <taxon>Streptomycetaceae</taxon>
        <taxon>Streptomyces</taxon>
    </lineage>
</organism>
<gene>
    <name evidence="1" type="ORF">NQU55_17765</name>
</gene>
<dbReference type="EMBL" id="JANIID010000015">
    <property type="protein sequence ID" value="MCQ8771600.1"/>
    <property type="molecule type" value="Genomic_DNA"/>
</dbReference>
<evidence type="ECO:0000313" key="2">
    <source>
        <dbReference type="Proteomes" id="UP001142374"/>
    </source>
</evidence>